<dbReference type="InterPro" id="IPR013786">
    <property type="entry name" value="AcylCoA_DH/ox_N"/>
</dbReference>
<dbReference type="SUPFAM" id="SSF47203">
    <property type="entry name" value="Acyl-CoA dehydrogenase C-terminal domain-like"/>
    <property type="match status" value="1"/>
</dbReference>
<evidence type="ECO:0000313" key="12">
    <source>
        <dbReference type="EMBL" id="QTD50326.1"/>
    </source>
</evidence>
<dbReference type="Proteomes" id="UP000663929">
    <property type="component" value="Chromosome"/>
</dbReference>
<evidence type="ECO:0000256" key="3">
    <source>
        <dbReference type="ARBA" id="ARBA00022630"/>
    </source>
</evidence>
<dbReference type="FunFam" id="1.20.140.10:FF:000001">
    <property type="entry name" value="Acyl-CoA dehydrogenase"/>
    <property type="match status" value="1"/>
</dbReference>
<dbReference type="PANTHER" id="PTHR48083:SF6">
    <property type="entry name" value="ACYL-COA DEHYDROGENASE 6"/>
    <property type="match status" value="1"/>
</dbReference>
<dbReference type="InterPro" id="IPR009100">
    <property type="entry name" value="AcylCoA_DH/oxidase_NM_dom_sf"/>
</dbReference>
<evidence type="ECO:0000256" key="6">
    <source>
        <dbReference type="RuleBase" id="RU362125"/>
    </source>
</evidence>
<feature type="domain" description="Acyl-CoA dehydrogenase/oxidase N-terminal" evidence="11">
    <location>
        <begin position="9"/>
        <end position="119"/>
    </location>
</feature>
<gene>
    <name evidence="12" type="ORF">J3U87_32480</name>
</gene>
<proteinExistence type="inferred from homology"/>
<dbReference type="GO" id="GO:0050660">
    <property type="term" value="F:flavin adenine dinucleotide binding"/>
    <property type="evidence" value="ECO:0007669"/>
    <property type="project" value="InterPro"/>
</dbReference>
<dbReference type="RefSeq" id="WP_237379956.1">
    <property type="nucleotide sequence ID" value="NZ_CP071793.1"/>
</dbReference>
<dbReference type="PROSITE" id="PS00073">
    <property type="entry name" value="ACYL_COA_DH_2"/>
    <property type="match status" value="1"/>
</dbReference>
<keyword evidence="3 6" id="KW-0285">Flavoprotein</keyword>
<dbReference type="Pfam" id="PF02036">
    <property type="entry name" value="SCP2"/>
    <property type="match status" value="1"/>
</dbReference>
<dbReference type="InterPro" id="IPR006091">
    <property type="entry name" value="Acyl-CoA_Oxase/DH_mid-dom"/>
</dbReference>
<dbReference type="InterPro" id="IPR050741">
    <property type="entry name" value="Acyl-CoA_dehydrogenase"/>
</dbReference>
<evidence type="ECO:0000259" key="10">
    <source>
        <dbReference type="Pfam" id="PF02770"/>
    </source>
</evidence>
<dbReference type="GO" id="GO:0005737">
    <property type="term" value="C:cytoplasm"/>
    <property type="evidence" value="ECO:0007669"/>
    <property type="project" value="TreeGrafter"/>
</dbReference>
<sequence>MKSPYFTIEHEVFRDGVRKFMEEEVAPNADQWERDRMVPREIWRRMGELGYLGIHHEEAWGGSEADFFYSVVFLEELQRSNMGGFSAAVSVQEYMATAHLAKAGSDGLKKAWLEPAIAGGKIGAIAISEPDVGSDVANLRTRAVRDGDHYVINGAKMFITNGFYADFAVVACRTNPDPEAGAAGISLILVDTTTPGFRARKLDKIGWHCSDTAEMSFEDVRVPVTNLIGLENQGFYYIMESFQLERLVAAVASVGGAQLCLDRTIDYIQNRKAFNRPVARFQTIRHEIAELATELEATRQLVYHTAWLYDQGEMAVRECSMAKLKATEVANHVIDRCLQCFGGYGYMEEYPIARAYRDARVGTIAGGTSAIMREIIAKIELDDTRYNSAYAATPTKKSGDEAPPAPKPASAETPAAAEQPIAQTQVATDPVTLNALFLALPDRFKEDRAGAWRSVIHFDIGGDGGGRFTLSVEDGTASVREGLHGEAKCIVETEADTFLDMESGKIAPEMAFMSGQLRVSNIPEMMTFMKAFHRG</sequence>
<comment type="similarity">
    <text evidence="2 6">Belongs to the acyl-CoA dehydrogenase family.</text>
</comment>
<evidence type="ECO:0000259" key="9">
    <source>
        <dbReference type="Pfam" id="PF02036"/>
    </source>
</evidence>
<dbReference type="Pfam" id="PF02770">
    <property type="entry name" value="Acyl-CoA_dh_M"/>
    <property type="match status" value="1"/>
</dbReference>
<dbReference type="InterPro" id="IPR006089">
    <property type="entry name" value="Acyl-CoA_DH_CS"/>
</dbReference>
<dbReference type="FunFam" id="2.40.110.10:FF:000002">
    <property type="entry name" value="Acyl-CoA dehydrogenase fadE12"/>
    <property type="match status" value="1"/>
</dbReference>
<keyword evidence="4 6" id="KW-0274">FAD</keyword>
<dbReference type="PANTHER" id="PTHR48083">
    <property type="entry name" value="MEDIUM-CHAIN SPECIFIC ACYL-COA DEHYDROGENASE, MITOCHONDRIAL-RELATED"/>
    <property type="match status" value="1"/>
</dbReference>
<dbReference type="InterPro" id="IPR003033">
    <property type="entry name" value="SCP2_sterol-bd_dom"/>
</dbReference>
<dbReference type="SUPFAM" id="SSF55718">
    <property type="entry name" value="SCP-like"/>
    <property type="match status" value="1"/>
</dbReference>
<dbReference type="Pfam" id="PF02771">
    <property type="entry name" value="Acyl-CoA_dh_N"/>
    <property type="match status" value="1"/>
</dbReference>
<evidence type="ECO:0000256" key="1">
    <source>
        <dbReference type="ARBA" id="ARBA00001974"/>
    </source>
</evidence>
<dbReference type="InterPro" id="IPR036527">
    <property type="entry name" value="SCP2_sterol-bd_dom_sf"/>
</dbReference>
<dbReference type="Gene3D" id="1.20.140.10">
    <property type="entry name" value="Butyryl-CoA Dehydrogenase, subunit A, domain 3"/>
    <property type="match status" value="1"/>
</dbReference>
<feature type="domain" description="Acyl-CoA dehydrogenase/oxidase C-terminal" evidence="8">
    <location>
        <begin position="232"/>
        <end position="378"/>
    </location>
</feature>
<dbReference type="EMBL" id="CP071793">
    <property type="protein sequence ID" value="QTD50326.1"/>
    <property type="molecule type" value="Genomic_DNA"/>
</dbReference>
<dbReference type="Gene3D" id="1.10.540.10">
    <property type="entry name" value="Acyl-CoA dehydrogenase/oxidase, N-terminal domain"/>
    <property type="match status" value="1"/>
</dbReference>
<dbReference type="SUPFAM" id="SSF56645">
    <property type="entry name" value="Acyl-CoA dehydrogenase NM domain-like"/>
    <property type="match status" value="1"/>
</dbReference>
<feature type="domain" description="Acyl-CoA oxidase/dehydrogenase middle" evidence="10">
    <location>
        <begin position="124"/>
        <end position="220"/>
    </location>
</feature>
<accession>A0A8A4TK61</accession>
<dbReference type="Pfam" id="PF00441">
    <property type="entry name" value="Acyl-CoA_dh_1"/>
    <property type="match status" value="1"/>
</dbReference>
<evidence type="ECO:0000256" key="7">
    <source>
        <dbReference type="SAM" id="MobiDB-lite"/>
    </source>
</evidence>
<evidence type="ECO:0000313" key="13">
    <source>
        <dbReference type="Proteomes" id="UP000663929"/>
    </source>
</evidence>
<evidence type="ECO:0000256" key="2">
    <source>
        <dbReference type="ARBA" id="ARBA00009347"/>
    </source>
</evidence>
<dbReference type="InterPro" id="IPR046373">
    <property type="entry name" value="Acyl-CoA_Oxase/DH_mid-dom_sf"/>
</dbReference>
<dbReference type="InterPro" id="IPR037069">
    <property type="entry name" value="AcylCoA_DH/ox_N_sf"/>
</dbReference>
<dbReference type="AlphaFoldDB" id="A0A8A4TK61"/>
<dbReference type="Gene3D" id="2.40.110.10">
    <property type="entry name" value="Butyryl-CoA Dehydrogenase, subunit A, domain 2"/>
    <property type="match status" value="1"/>
</dbReference>
<comment type="cofactor">
    <cofactor evidence="1 6">
        <name>FAD</name>
        <dbReference type="ChEBI" id="CHEBI:57692"/>
    </cofactor>
</comment>
<dbReference type="InterPro" id="IPR009075">
    <property type="entry name" value="AcylCo_DH/oxidase_C"/>
</dbReference>
<evidence type="ECO:0000256" key="5">
    <source>
        <dbReference type="ARBA" id="ARBA00023002"/>
    </source>
</evidence>
<dbReference type="GO" id="GO:0003995">
    <property type="term" value="F:acyl-CoA dehydrogenase activity"/>
    <property type="evidence" value="ECO:0007669"/>
    <property type="project" value="InterPro"/>
</dbReference>
<evidence type="ECO:0000256" key="4">
    <source>
        <dbReference type="ARBA" id="ARBA00022827"/>
    </source>
</evidence>
<keyword evidence="5 6" id="KW-0560">Oxidoreductase</keyword>
<evidence type="ECO:0000259" key="8">
    <source>
        <dbReference type="Pfam" id="PF00441"/>
    </source>
</evidence>
<dbReference type="GO" id="GO:0033539">
    <property type="term" value="P:fatty acid beta-oxidation using acyl-CoA dehydrogenase"/>
    <property type="evidence" value="ECO:0007669"/>
    <property type="project" value="TreeGrafter"/>
</dbReference>
<keyword evidence="13" id="KW-1185">Reference proteome</keyword>
<reference evidence="12" key="1">
    <citation type="submission" date="2021-03" db="EMBL/GenBank/DDBJ databases">
        <title>Acanthopleuribacteraceae sp. M133.</title>
        <authorList>
            <person name="Wang G."/>
        </authorList>
    </citation>
    <scope>NUCLEOTIDE SEQUENCE</scope>
    <source>
        <strain evidence="12">M133</strain>
    </source>
</reference>
<protein>
    <submittedName>
        <fullName evidence="12">Acyl-CoA dehydrogenase family protein</fullName>
    </submittedName>
</protein>
<feature type="domain" description="SCP2" evidence="9">
    <location>
        <begin position="441"/>
        <end position="526"/>
    </location>
</feature>
<organism evidence="12 13">
    <name type="scientific">Sulfidibacter corallicola</name>
    <dbReference type="NCBI Taxonomy" id="2818388"/>
    <lineage>
        <taxon>Bacteria</taxon>
        <taxon>Pseudomonadati</taxon>
        <taxon>Acidobacteriota</taxon>
        <taxon>Holophagae</taxon>
        <taxon>Acanthopleuribacterales</taxon>
        <taxon>Acanthopleuribacteraceae</taxon>
        <taxon>Sulfidibacter</taxon>
    </lineage>
</organism>
<dbReference type="Gene3D" id="3.30.1050.10">
    <property type="entry name" value="SCP2 sterol-binding domain"/>
    <property type="match status" value="1"/>
</dbReference>
<dbReference type="KEGG" id="scor:J3U87_32480"/>
<dbReference type="InterPro" id="IPR036250">
    <property type="entry name" value="AcylCo_DH-like_C"/>
</dbReference>
<name>A0A8A4TK61_SULCO</name>
<evidence type="ECO:0000259" key="11">
    <source>
        <dbReference type="Pfam" id="PF02771"/>
    </source>
</evidence>
<feature type="compositionally biased region" description="Low complexity" evidence="7">
    <location>
        <begin position="408"/>
        <end position="420"/>
    </location>
</feature>
<feature type="region of interest" description="Disordered" evidence="7">
    <location>
        <begin position="392"/>
        <end position="424"/>
    </location>
</feature>